<accession>A0A0G1J744</accession>
<sequence>MDTINLLSELVKIRSYSGEERKLRQFIKNWMTKRGIEVFEQGENLVVYLKGTDRTRALVFNSHMDTVSAGEESAWTYGPFNPTKKGNKLIGLGTSDMKSGLAASMLVAEDFSSTRRSPIDLWFTYVTNEEVDGSGTKSFAEWFARKGYHRKYKSIAAIFTEPTGLVEIEHGHRGNYFIEVKTTGLAGHASRPDKIRGITAVRKMINFADALQNEVGVWRREFPDKYFSPSVTVGEMTSIRANVKATTKNGDPEVLADSPNKFASSCVATFDLRTTPYSHNIIYKKFKALAKKMGAKASLLYDPGPSGFTDPKREIIKVLKSFVKKTKLTVSQGSADLGFLTARGIKAVIFGPGEKEQSHKINEFCYPSQISDAVRIYRAVVEKWANE</sequence>
<gene>
    <name evidence="4" type="ORF">UW60_C0012G0039</name>
</gene>
<dbReference type="InterPro" id="IPR002933">
    <property type="entry name" value="Peptidase_M20"/>
</dbReference>
<protein>
    <submittedName>
        <fullName evidence="4">Acetylornithine deacetylase</fullName>
    </submittedName>
</protein>
<evidence type="ECO:0000259" key="3">
    <source>
        <dbReference type="Pfam" id="PF07687"/>
    </source>
</evidence>
<dbReference type="Pfam" id="PF07687">
    <property type="entry name" value="M20_dimer"/>
    <property type="match status" value="1"/>
</dbReference>
<dbReference type="SUPFAM" id="SSF53187">
    <property type="entry name" value="Zn-dependent exopeptidases"/>
    <property type="match status" value="1"/>
</dbReference>
<dbReference type="PANTHER" id="PTHR43808">
    <property type="entry name" value="ACETYLORNITHINE DEACETYLASE"/>
    <property type="match status" value="1"/>
</dbReference>
<dbReference type="GO" id="GO:0046872">
    <property type="term" value="F:metal ion binding"/>
    <property type="evidence" value="ECO:0007669"/>
    <property type="project" value="UniProtKB-KW"/>
</dbReference>
<dbReference type="InterPro" id="IPR050072">
    <property type="entry name" value="Peptidase_M20A"/>
</dbReference>
<dbReference type="SUPFAM" id="SSF55031">
    <property type="entry name" value="Bacterial exopeptidase dimerisation domain"/>
    <property type="match status" value="1"/>
</dbReference>
<dbReference type="EMBL" id="LCIY01000012">
    <property type="protein sequence ID" value="KKT67153.1"/>
    <property type="molecule type" value="Genomic_DNA"/>
</dbReference>
<dbReference type="AlphaFoldDB" id="A0A0G1J744"/>
<organism evidence="4 5">
    <name type="scientific">Candidatus Woesebacteria bacterium GW2011_GWA2_44_33</name>
    <dbReference type="NCBI Taxonomy" id="1618564"/>
    <lineage>
        <taxon>Bacteria</taxon>
        <taxon>Candidatus Woeseibacteriota</taxon>
    </lineage>
</organism>
<reference evidence="4 5" key="1">
    <citation type="journal article" date="2015" name="Nature">
        <title>rRNA introns, odd ribosomes, and small enigmatic genomes across a large radiation of phyla.</title>
        <authorList>
            <person name="Brown C.T."/>
            <person name="Hug L.A."/>
            <person name="Thomas B.C."/>
            <person name="Sharon I."/>
            <person name="Castelle C.J."/>
            <person name="Singh A."/>
            <person name="Wilkins M.J."/>
            <person name="Williams K.H."/>
            <person name="Banfield J.F."/>
        </authorList>
    </citation>
    <scope>NUCLEOTIDE SEQUENCE [LARGE SCALE GENOMIC DNA]</scope>
</reference>
<name>A0A0G1J744_9BACT</name>
<evidence type="ECO:0000313" key="5">
    <source>
        <dbReference type="Proteomes" id="UP000034826"/>
    </source>
</evidence>
<evidence type="ECO:0000313" key="4">
    <source>
        <dbReference type="EMBL" id="KKT67153.1"/>
    </source>
</evidence>
<comment type="caution">
    <text evidence="4">The sequence shown here is derived from an EMBL/GenBank/DDBJ whole genome shotgun (WGS) entry which is preliminary data.</text>
</comment>
<dbReference type="GO" id="GO:0016787">
    <property type="term" value="F:hydrolase activity"/>
    <property type="evidence" value="ECO:0007669"/>
    <property type="project" value="UniProtKB-KW"/>
</dbReference>
<keyword evidence="2" id="KW-0378">Hydrolase</keyword>
<dbReference type="Proteomes" id="UP000034826">
    <property type="component" value="Unassembled WGS sequence"/>
</dbReference>
<dbReference type="Gene3D" id="3.40.630.10">
    <property type="entry name" value="Zn peptidases"/>
    <property type="match status" value="2"/>
</dbReference>
<dbReference type="InterPro" id="IPR011650">
    <property type="entry name" value="Peptidase_M20_dimer"/>
</dbReference>
<feature type="domain" description="Peptidase M20 dimerisation" evidence="3">
    <location>
        <begin position="171"/>
        <end position="292"/>
    </location>
</feature>
<keyword evidence="1" id="KW-0479">Metal-binding</keyword>
<dbReference type="Gene3D" id="3.30.70.360">
    <property type="match status" value="1"/>
</dbReference>
<proteinExistence type="predicted"/>
<dbReference type="Pfam" id="PF01546">
    <property type="entry name" value="Peptidase_M20"/>
    <property type="match status" value="1"/>
</dbReference>
<evidence type="ECO:0000256" key="1">
    <source>
        <dbReference type="ARBA" id="ARBA00022723"/>
    </source>
</evidence>
<dbReference type="InterPro" id="IPR036264">
    <property type="entry name" value="Bact_exopeptidase_dim_dom"/>
</dbReference>
<evidence type="ECO:0000256" key="2">
    <source>
        <dbReference type="ARBA" id="ARBA00022801"/>
    </source>
</evidence>